<dbReference type="CDD" id="cd00104">
    <property type="entry name" value="KAZAL_FS"/>
    <property type="match status" value="1"/>
</dbReference>
<dbReference type="Ensembl" id="ENSMCST00000007378.1">
    <property type="protein sequence ID" value="ENSMCSP00000007204.1"/>
    <property type="gene ID" value="ENSMCSG00000005189.1"/>
</dbReference>
<reference evidence="5" key="1">
    <citation type="submission" date="2025-08" db="UniProtKB">
        <authorList>
            <consortium name="Ensembl"/>
        </authorList>
    </citation>
    <scope>IDENTIFICATION</scope>
</reference>
<name>A0A8C5THT5_9PASS</name>
<keyword evidence="2" id="KW-1015">Disulfide bond</keyword>
<organism evidence="5 6">
    <name type="scientific">Malurus cyaneus samueli</name>
    <dbReference type="NCBI Taxonomy" id="2593467"/>
    <lineage>
        <taxon>Eukaryota</taxon>
        <taxon>Metazoa</taxon>
        <taxon>Chordata</taxon>
        <taxon>Craniata</taxon>
        <taxon>Vertebrata</taxon>
        <taxon>Euteleostomi</taxon>
        <taxon>Archelosauria</taxon>
        <taxon>Archosauria</taxon>
        <taxon>Dinosauria</taxon>
        <taxon>Saurischia</taxon>
        <taxon>Theropoda</taxon>
        <taxon>Coelurosauria</taxon>
        <taxon>Aves</taxon>
        <taxon>Neognathae</taxon>
        <taxon>Neoaves</taxon>
        <taxon>Telluraves</taxon>
        <taxon>Australaves</taxon>
        <taxon>Passeriformes</taxon>
        <taxon>Meliphagoidea</taxon>
        <taxon>Maluridae</taxon>
        <taxon>Malurus</taxon>
    </lineage>
</organism>
<sequence>MRHRAPQPGQCHHPLSCPLPGLGTRARGCPELSPPLGDTLRARGCPELSPPRVSTPVCGSDGVTYPSECQLKKSRCEKRQEIFVTSQGACRGE</sequence>
<dbReference type="Gene3D" id="3.30.60.30">
    <property type="match status" value="1"/>
</dbReference>
<evidence type="ECO:0000313" key="5">
    <source>
        <dbReference type="Ensembl" id="ENSMCSP00000007204.1"/>
    </source>
</evidence>
<dbReference type="PANTHER" id="PTHR13866:SF14">
    <property type="entry name" value="BM-40"/>
    <property type="match status" value="1"/>
</dbReference>
<dbReference type="SUPFAM" id="SSF100895">
    <property type="entry name" value="Kazal-type serine protease inhibitors"/>
    <property type="match status" value="1"/>
</dbReference>
<dbReference type="GO" id="GO:0005518">
    <property type="term" value="F:collagen binding"/>
    <property type="evidence" value="ECO:0007669"/>
    <property type="project" value="TreeGrafter"/>
</dbReference>
<keyword evidence="6" id="KW-1185">Reference proteome</keyword>
<evidence type="ECO:0000256" key="3">
    <source>
        <dbReference type="ARBA" id="ARBA00023180"/>
    </source>
</evidence>
<dbReference type="AlphaFoldDB" id="A0A8C5THT5"/>
<reference evidence="5" key="2">
    <citation type="submission" date="2025-09" db="UniProtKB">
        <authorList>
            <consortium name="Ensembl"/>
        </authorList>
    </citation>
    <scope>IDENTIFICATION</scope>
</reference>
<dbReference type="Proteomes" id="UP000694560">
    <property type="component" value="Unplaced"/>
</dbReference>
<evidence type="ECO:0000256" key="1">
    <source>
        <dbReference type="ARBA" id="ARBA00022729"/>
    </source>
</evidence>
<feature type="domain" description="Kazal-like" evidence="4">
    <location>
        <begin position="39"/>
        <end position="92"/>
    </location>
</feature>
<dbReference type="SMART" id="SM00280">
    <property type="entry name" value="KAZAL"/>
    <property type="match status" value="1"/>
</dbReference>
<dbReference type="GO" id="GO:0050840">
    <property type="term" value="F:extracellular matrix binding"/>
    <property type="evidence" value="ECO:0007669"/>
    <property type="project" value="TreeGrafter"/>
</dbReference>
<dbReference type="PANTHER" id="PTHR13866">
    <property type="entry name" value="SPARC OSTEONECTIN"/>
    <property type="match status" value="1"/>
</dbReference>
<dbReference type="PROSITE" id="PS51465">
    <property type="entry name" value="KAZAL_2"/>
    <property type="match status" value="1"/>
</dbReference>
<dbReference type="InterPro" id="IPR002350">
    <property type="entry name" value="Kazal_dom"/>
</dbReference>
<dbReference type="GO" id="GO:0005615">
    <property type="term" value="C:extracellular space"/>
    <property type="evidence" value="ECO:0007669"/>
    <property type="project" value="TreeGrafter"/>
</dbReference>
<evidence type="ECO:0000259" key="4">
    <source>
        <dbReference type="PROSITE" id="PS51465"/>
    </source>
</evidence>
<dbReference type="Pfam" id="PF07648">
    <property type="entry name" value="Kazal_2"/>
    <property type="match status" value="1"/>
</dbReference>
<dbReference type="OrthoDB" id="5983569at2759"/>
<dbReference type="InterPro" id="IPR036058">
    <property type="entry name" value="Kazal_dom_sf"/>
</dbReference>
<dbReference type="GO" id="GO:0005509">
    <property type="term" value="F:calcium ion binding"/>
    <property type="evidence" value="ECO:0007669"/>
    <property type="project" value="TreeGrafter"/>
</dbReference>
<keyword evidence="3" id="KW-0325">Glycoprotein</keyword>
<keyword evidence="1" id="KW-0732">Signal</keyword>
<evidence type="ECO:0000256" key="2">
    <source>
        <dbReference type="ARBA" id="ARBA00023157"/>
    </source>
</evidence>
<proteinExistence type="predicted"/>
<accession>A0A8C5THT5</accession>
<evidence type="ECO:0000313" key="6">
    <source>
        <dbReference type="Proteomes" id="UP000694560"/>
    </source>
</evidence>
<protein>
    <recommendedName>
        <fullName evidence="4">Kazal-like domain-containing protein</fullName>
    </recommendedName>
</protein>